<dbReference type="EMBL" id="VLKZ01000001">
    <property type="protein sequence ID" value="TWI59824.1"/>
    <property type="molecule type" value="Genomic_DNA"/>
</dbReference>
<name>A0A562QSV8_9BACI</name>
<protein>
    <submittedName>
        <fullName evidence="2">Uncharacterized protein</fullName>
    </submittedName>
</protein>
<reference evidence="2 3" key="1">
    <citation type="journal article" date="2015" name="Stand. Genomic Sci.">
        <title>Genomic Encyclopedia of Bacterial and Archaeal Type Strains, Phase III: the genomes of soil and plant-associated and newly described type strains.</title>
        <authorList>
            <person name="Whitman W.B."/>
            <person name="Woyke T."/>
            <person name="Klenk H.P."/>
            <person name="Zhou Y."/>
            <person name="Lilburn T.G."/>
            <person name="Beck B.J."/>
            <person name="De Vos P."/>
            <person name="Vandamme P."/>
            <person name="Eisen J.A."/>
            <person name="Garrity G."/>
            <person name="Hugenholtz P."/>
            <person name="Kyrpides N.C."/>
        </authorList>
    </citation>
    <scope>NUCLEOTIDE SEQUENCE [LARGE SCALE GENOMIC DNA]</scope>
    <source>
        <strain evidence="2 3">CGMCC 1.10116</strain>
    </source>
</reference>
<evidence type="ECO:0000256" key="1">
    <source>
        <dbReference type="SAM" id="SignalP"/>
    </source>
</evidence>
<feature type="signal peptide" evidence="1">
    <location>
        <begin position="1"/>
        <end position="20"/>
    </location>
</feature>
<proteinExistence type="predicted"/>
<keyword evidence="1" id="KW-0732">Signal</keyword>
<organism evidence="2 3">
    <name type="scientific">Halalkalibacter nanhaiisediminis</name>
    <dbReference type="NCBI Taxonomy" id="688079"/>
    <lineage>
        <taxon>Bacteria</taxon>
        <taxon>Bacillati</taxon>
        <taxon>Bacillota</taxon>
        <taxon>Bacilli</taxon>
        <taxon>Bacillales</taxon>
        <taxon>Bacillaceae</taxon>
        <taxon>Halalkalibacter</taxon>
    </lineage>
</organism>
<accession>A0A562QSV8</accession>
<dbReference type="AlphaFoldDB" id="A0A562QSV8"/>
<sequence>MSYKTSLSKSLILTLSLVTAVSVIEPVTTKATSTYIQAQTDWYTVELNELFN</sequence>
<dbReference type="Proteomes" id="UP000315711">
    <property type="component" value="Unassembled WGS sequence"/>
</dbReference>
<evidence type="ECO:0000313" key="3">
    <source>
        <dbReference type="Proteomes" id="UP000315711"/>
    </source>
</evidence>
<dbReference type="RefSeq" id="WP_158639951.1">
    <property type="nucleotide sequence ID" value="NZ_VLKZ01000001.1"/>
</dbReference>
<gene>
    <name evidence="2" type="ORF">IQ10_00246</name>
</gene>
<evidence type="ECO:0000313" key="2">
    <source>
        <dbReference type="EMBL" id="TWI59824.1"/>
    </source>
</evidence>
<feature type="chain" id="PRO_5038787181" evidence="1">
    <location>
        <begin position="21"/>
        <end position="52"/>
    </location>
</feature>
<keyword evidence="3" id="KW-1185">Reference proteome</keyword>
<comment type="caution">
    <text evidence="2">The sequence shown here is derived from an EMBL/GenBank/DDBJ whole genome shotgun (WGS) entry which is preliminary data.</text>
</comment>